<evidence type="ECO:0000256" key="1">
    <source>
        <dbReference type="SAM" id="MobiDB-lite"/>
    </source>
</evidence>
<proteinExistence type="predicted"/>
<reference evidence="2 3" key="1">
    <citation type="submission" date="2020-03" db="EMBL/GenBank/DDBJ databases">
        <authorList>
            <consortium name="Genoscope - CEA"/>
            <person name="William W."/>
        </authorList>
    </citation>
    <scope>NUCLEOTIDE SEQUENCE [LARGE SCALE GENOMIC DNA]</scope>
    <source>
        <strain evidence="3">DSM 16959</strain>
    </source>
</reference>
<dbReference type="Proteomes" id="UP000515733">
    <property type="component" value="Chromosome"/>
</dbReference>
<accession>A0A6S6XVQ5</accession>
<evidence type="ECO:0000313" key="2">
    <source>
        <dbReference type="EMBL" id="CAB1368917.1"/>
    </source>
</evidence>
<feature type="region of interest" description="Disordered" evidence="1">
    <location>
        <begin position="41"/>
        <end position="63"/>
    </location>
</feature>
<organism evidence="2 3">
    <name type="scientific">Denitratisoma oestradiolicum</name>
    <dbReference type="NCBI Taxonomy" id="311182"/>
    <lineage>
        <taxon>Bacteria</taxon>
        <taxon>Pseudomonadati</taxon>
        <taxon>Pseudomonadota</taxon>
        <taxon>Betaproteobacteria</taxon>
        <taxon>Nitrosomonadales</taxon>
        <taxon>Sterolibacteriaceae</taxon>
        <taxon>Denitratisoma</taxon>
    </lineage>
</organism>
<dbReference type="KEGG" id="doe:DENOEST_1752"/>
<protein>
    <submittedName>
        <fullName evidence="2">Uncharacterized protein</fullName>
    </submittedName>
</protein>
<keyword evidence="3" id="KW-1185">Reference proteome</keyword>
<gene>
    <name evidence="2" type="ORF">DENOEST_1752</name>
</gene>
<sequence>MIEPIKNRPQRQNISSLNGLTGTVMVSVICCVTDFHAQHRQHHQHDDACQCRTPLGGDSRRHI</sequence>
<name>A0A6S6XVQ5_9PROT</name>
<dbReference type="AlphaFoldDB" id="A0A6S6XVQ5"/>
<dbReference type="EMBL" id="LR778301">
    <property type="protein sequence ID" value="CAB1368917.1"/>
    <property type="molecule type" value="Genomic_DNA"/>
</dbReference>
<evidence type="ECO:0000313" key="3">
    <source>
        <dbReference type="Proteomes" id="UP000515733"/>
    </source>
</evidence>